<evidence type="ECO:0000313" key="1">
    <source>
        <dbReference type="EMBL" id="ABE75540.1"/>
    </source>
</evidence>
<proteinExistence type="predicted"/>
<dbReference type="HOGENOM" id="CLU_1676410_0_0_6"/>
<dbReference type="KEGG" id="pcr:Pcryo_1763"/>
<accession>Q1Q9W3</accession>
<dbReference type="AlphaFoldDB" id="Q1Q9W3"/>
<evidence type="ECO:0000313" key="2">
    <source>
        <dbReference type="Proteomes" id="UP000002425"/>
    </source>
</evidence>
<sequence>MVIKQKLRTILYTKPYYGQRSSCIFSQLVRARQRSILEEWPPSSARDLLALADASEQDYPNSRHAYLDAAQQKYVHAVVYETARRIGFSDIKNKAETVTHPSWQQIYPKVCQEYSNGATFVLPQSRQIAHKHILMSNDSPMAATVDKFLKGFGRQSI</sequence>
<protein>
    <submittedName>
        <fullName evidence="1">Uncharacterized protein</fullName>
    </submittedName>
</protein>
<keyword evidence="2" id="KW-1185">Reference proteome</keyword>
<gene>
    <name evidence="1" type="ordered locus">Pcryo_1763</name>
</gene>
<organism evidence="1 2">
    <name type="scientific">Psychrobacter cryohalolentis (strain ATCC BAA-1226 / DSM 17306 / VKM B-2378 / K5)</name>
    <dbReference type="NCBI Taxonomy" id="335284"/>
    <lineage>
        <taxon>Bacteria</taxon>
        <taxon>Pseudomonadati</taxon>
        <taxon>Pseudomonadota</taxon>
        <taxon>Gammaproteobacteria</taxon>
        <taxon>Moraxellales</taxon>
        <taxon>Moraxellaceae</taxon>
        <taxon>Psychrobacter</taxon>
    </lineage>
</organism>
<dbReference type="EMBL" id="CP000323">
    <property type="protein sequence ID" value="ABE75540.1"/>
    <property type="molecule type" value="Genomic_DNA"/>
</dbReference>
<name>Q1Q9W3_PSYCK</name>
<dbReference type="Proteomes" id="UP000002425">
    <property type="component" value="Chromosome"/>
</dbReference>
<reference evidence="1" key="1">
    <citation type="submission" date="2006-03" db="EMBL/GenBank/DDBJ databases">
        <title>Complete sequence of chromosome of Psychrobacter cryohalolentis K5.</title>
        <authorList>
            <consortium name="US DOE Joint Genome Institute"/>
            <person name="Copeland A."/>
            <person name="Lucas S."/>
            <person name="Lapidus A."/>
            <person name="Barry K."/>
            <person name="Detter J.C."/>
            <person name="Glavina del Rio T."/>
            <person name="Hammon N."/>
            <person name="Israni S."/>
            <person name="Dalin E."/>
            <person name="Tice H."/>
            <person name="Pitluck S."/>
            <person name="Brettin T."/>
            <person name="Bruce D."/>
            <person name="Han C."/>
            <person name="Tapia R."/>
            <person name="Sims D.R."/>
            <person name="Gilna P."/>
            <person name="Schmutz J."/>
            <person name="Larimer F."/>
            <person name="Land M."/>
            <person name="Hauser L."/>
            <person name="Kyrpides N."/>
            <person name="Kim E."/>
            <person name="Richardson P."/>
        </authorList>
    </citation>
    <scope>NUCLEOTIDE SEQUENCE</scope>
    <source>
        <strain evidence="1">K5</strain>
    </source>
</reference>